<gene>
    <name evidence="2" type="ORF">M0R45_019067</name>
</gene>
<feature type="compositionally biased region" description="Low complexity" evidence="1">
    <location>
        <begin position="81"/>
        <end position="96"/>
    </location>
</feature>
<name>A0AAW1X653_RUBAR</name>
<feature type="region of interest" description="Disordered" evidence="1">
    <location>
        <begin position="35"/>
        <end position="96"/>
    </location>
</feature>
<reference evidence="2 3" key="1">
    <citation type="journal article" date="2023" name="G3 (Bethesda)">
        <title>A chromosome-length genome assembly and annotation of blackberry (Rubus argutus, cv. 'Hillquist').</title>
        <authorList>
            <person name="Bruna T."/>
            <person name="Aryal R."/>
            <person name="Dudchenko O."/>
            <person name="Sargent D.J."/>
            <person name="Mead D."/>
            <person name="Buti M."/>
            <person name="Cavallini A."/>
            <person name="Hytonen T."/>
            <person name="Andres J."/>
            <person name="Pham M."/>
            <person name="Weisz D."/>
            <person name="Mascagni F."/>
            <person name="Usai G."/>
            <person name="Natali L."/>
            <person name="Bassil N."/>
            <person name="Fernandez G.E."/>
            <person name="Lomsadze A."/>
            <person name="Armour M."/>
            <person name="Olukolu B."/>
            <person name="Poorten T."/>
            <person name="Britton C."/>
            <person name="Davik J."/>
            <person name="Ashrafi H."/>
            <person name="Aiden E.L."/>
            <person name="Borodovsky M."/>
            <person name="Worthington M."/>
        </authorList>
    </citation>
    <scope>NUCLEOTIDE SEQUENCE [LARGE SCALE GENOMIC DNA]</scope>
    <source>
        <strain evidence="2">PI 553951</strain>
    </source>
</reference>
<keyword evidence="3" id="KW-1185">Reference proteome</keyword>
<organism evidence="2 3">
    <name type="scientific">Rubus argutus</name>
    <name type="common">Southern blackberry</name>
    <dbReference type="NCBI Taxonomy" id="59490"/>
    <lineage>
        <taxon>Eukaryota</taxon>
        <taxon>Viridiplantae</taxon>
        <taxon>Streptophyta</taxon>
        <taxon>Embryophyta</taxon>
        <taxon>Tracheophyta</taxon>
        <taxon>Spermatophyta</taxon>
        <taxon>Magnoliopsida</taxon>
        <taxon>eudicotyledons</taxon>
        <taxon>Gunneridae</taxon>
        <taxon>Pentapetalae</taxon>
        <taxon>rosids</taxon>
        <taxon>fabids</taxon>
        <taxon>Rosales</taxon>
        <taxon>Rosaceae</taxon>
        <taxon>Rosoideae</taxon>
        <taxon>Rosoideae incertae sedis</taxon>
        <taxon>Rubus</taxon>
    </lineage>
</organism>
<dbReference type="AlphaFoldDB" id="A0AAW1X653"/>
<evidence type="ECO:0000256" key="1">
    <source>
        <dbReference type="SAM" id="MobiDB-lite"/>
    </source>
</evidence>
<evidence type="ECO:0000313" key="2">
    <source>
        <dbReference type="EMBL" id="KAK9931803.1"/>
    </source>
</evidence>
<comment type="caution">
    <text evidence="2">The sequence shown here is derived from an EMBL/GenBank/DDBJ whole genome shotgun (WGS) entry which is preliminary data.</text>
</comment>
<proteinExistence type="predicted"/>
<dbReference type="EMBL" id="JBEDUW010000004">
    <property type="protein sequence ID" value="KAK9931803.1"/>
    <property type="molecule type" value="Genomic_DNA"/>
</dbReference>
<protein>
    <submittedName>
        <fullName evidence="2">Uncharacterized protein</fullName>
    </submittedName>
</protein>
<sequence length="96" mass="10914">MKTMSHGAKQELPELPEGCKATKYRLRVLEMRAGCPPFQGISSQPQNPTPFGASSFRLRRTRSCPSHQHQSWLPDPRRRFTSLSATTPSSSTREEW</sequence>
<dbReference type="Proteomes" id="UP001457282">
    <property type="component" value="Unassembled WGS sequence"/>
</dbReference>
<accession>A0AAW1X653</accession>
<evidence type="ECO:0000313" key="3">
    <source>
        <dbReference type="Proteomes" id="UP001457282"/>
    </source>
</evidence>